<evidence type="ECO:0000313" key="1">
    <source>
        <dbReference type="EMBL" id="KCW87722.1"/>
    </source>
</evidence>
<accession>A0A059DAV5</accession>
<gene>
    <name evidence="1" type="ORF">EUGRSUZ_A00098</name>
</gene>
<protein>
    <submittedName>
        <fullName evidence="1">Uncharacterized protein</fullName>
    </submittedName>
</protein>
<dbReference type="EMBL" id="KK198753">
    <property type="protein sequence ID" value="KCW87722.1"/>
    <property type="molecule type" value="Genomic_DNA"/>
</dbReference>
<dbReference type="Gramene" id="KCW87722">
    <property type="protein sequence ID" value="KCW87722"/>
    <property type="gene ID" value="EUGRSUZ_A00098"/>
</dbReference>
<name>A0A059DAV5_EUCGR</name>
<dbReference type="InParanoid" id="A0A059DAV5"/>
<organism evidence="1">
    <name type="scientific">Eucalyptus grandis</name>
    <name type="common">Flooded gum</name>
    <dbReference type="NCBI Taxonomy" id="71139"/>
    <lineage>
        <taxon>Eukaryota</taxon>
        <taxon>Viridiplantae</taxon>
        <taxon>Streptophyta</taxon>
        <taxon>Embryophyta</taxon>
        <taxon>Tracheophyta</taxon>
        <taxon>Spermatophyta</taxon>
        <taxon>Magnoliopsida</taxon>
        <taxon>eudicotyledons</taxon>
        <taxon>Gunneridae</taxon>
        <taxon>Pentapetalae</taxon>
        <taxon>rosids</taxon>
        <taxon>malvids</taxon>
        <taxon>Myrtales</taxon>
        <taxon>Myrtaceae</taxon>
        <taxon>Myrtoideae</taxon>
        <taxon>Eucalypteae</taxon>
        <taxon>Eucalyptus</taxon>
    </lineage>
</organism>
<dbReference type="eggNOG" id="ENOG502S8JZ">
    <property type="taxonomic scope" value="Eukaryota"/>
</dbReference>
<dbReference type="AlphaFoldDB" id="A0A059DAV5"/>
<proteinExistence type="predicted"/>
<reference evidence="1" key="1">
    <citation type="submission" date="2013-07" db="EMBL/GenBank/DDBJ databases">
        <title>The genome of Eucalyptus grandis.</title>
        <authorList>
            <person name="Schmutz J."/>
            <person name="Hayes R."/>
            <person name="Myburg A."/>
            <person name="Tuskan G."/>
            <person name="Grattapaglia D."/>
            <person name="Rokhsar D.S."/>
        </authorList>
    </citation>
    <scope>NUCLEOTIDE SEQUENCE</scope>
    <source>
        <tissue evidence="1">Leaf extractions</tissue>
    </source>
</reference>
<sequence>MSSEREPLQDDLHHQLNDHDCSLQADDRRNEGIIISTCEYRRGREYWHARQAFLKSYHFSSSSPPPEEEEDICDHDHHDDLDRVSGFKWKLKRSMKGFNESAAGIVMEVRRGLTSQRRLKIRVFRVKLNLHSSLVALTTRCFIPWFSKVEHAQ</sequence>